<organism evidence="2 3">
    <name type="scientific">Mucuna pruriens</name>
    <name type="common">Velvet bean</name>
    <name type="synonym">Dolichos pruriens</name>
    <dbReference type="NCBI Taxonomy" id="157652"/>
    <lineage>
        <taxon>Eukaryota</taxon>
        <taxon>Viridiplantae</taxon>
        <taxon>Streptophyta</taxon>
        <taxon>Embryophyta</taxon>
        <taxon>Tracheophyta</taxon>
        <taxon>Spermatophyta</taxon>
        <taxon>Magnoliopsida</taxon>
        <taxon>eudicotyledons</taxon>
        <taxon>Gunneridae</taxon>
        <taxon>Pentapetalae</taxon>
        <taxon>rosids</taxon>
        <taxon>fabids</taxon>
        <taxon>Fabales</taxon>
        <taxon>Fabaceae</taxon>
        <taxon>Papilionoideae</taxon>
        <taxon>50 kb inversion clade</taxon>
        <taxon>NPAAA clade</taxon>
        <taxon>indigoferoid/millettioid clade</taxon>
        <taxon>Phaseoleae</taxon>
        <taxon>Mucuna</taxon>
    </lineage>
</organism>
<dbReference type="Proteomes" id="UP000257109">
    <property type="component" value="Unassembled WGS sequence"/>
</dbReference>
<dbReference type="InterPro" id="IPR013103">
    <property type="entry name" value="RVT_2"/>
</dbReference>
<protein>
    <recommendedName>
        <fullName evidence="1">Reverse transcriptase Ty1/copia-type domain-containing protein</fullName>
    </recommendedName>
</protein>
<dbReference type="STRING" id="157652.A0A371GV13"/>
<dbReference type="OrthoDB" id="1645289at2759"/>
<reference evidence="2" key="1">
    <citation type="submission" date="2018-05" db="EMBL/GenBank/DDBJ databases">
        <title>Draft genome of Mucuna pruriens seed.</title>
        <authorList>
            <person name="Nnadi N.E."/>
            <person name="Vos R."/>
            <person name="Hasami M.H."/>
            <person name="Devisetty U.K."/>
            <person name="Aguiy J.C."/>
        </authorList>
    </citation>
    <scope>NUCLEOTIDE SEQUENCE [LARGE SCALE GENOMIC DNA]</scope>
    <source>
        <strain evidence="2">JCA_2017</strain>
    </source>
</reference>
<keyword evidence="3" id="KW-1185">Reference proteome</keyword>
<proteinExistence type="predicted"/>
<feature type="domain" description="Reverse transcriptase Ty1/copia-type" evidence="1">
    <location>
        <begin position="71"/>
        <end position="128"/>
    </location>
</feature>
<dbReference type="AlphaFoldDB" id="A0A371GV13"/>
<gene>
    <name evidence="2" type="ORF">CR513_23227</name>
</gene>
<dbReference type="Pfam" id="PF07727">
    <property type="entry name" value="RVT_2"/>
    <property type="match status" value="1"/>
</dbReference>
<feature type="non-terminal residue" evidence="2">
    <location>
        <position position="1"/>
    </location>
</feature>
<dbReference type="SUPFAM" id="SSF53098">
    <property type="entry name" value="Ribonuclease H-like"/>
    <property type="match status" value="1"/>
</dbReference>
<dbReference type="EMBL" id="QJKJ01004385">
    <property type="protein sequence ID" value="RDX94390.1"/>
    <property type="molecule type" value="Genomic_DNA"/>
</dbReference>
<dbReference type="InterPro" id="IPR012337">
    <property type="entry name" value="RNaseH-like_sf"/>
</dbReference>
<sequence length="285" mass="33327">MNKHKKIRYDYLYLIHEKSQSQDVFKSFKAEVKLQHGKKIKAIKSNRGGEYYECGIVLQYTMPNKPSMKGVDLVKLPEGVKPIGCKWIFKTNKDSKGNIERYKARLVAKDFIQKEGIDYKETFSLILRDRSQGILRLSQENYINKVLDRFDMKNSKPRDTPITKGDKFSLKQCPNNDLERNEMQKIPYASIVGSLIYAQVCTHPDIVFVVGVLDKYMSDHGMQHWKVVDDIEMPLKIYYDNNLTVLYSNNNRISTKWKFININCNCFIVNVQNGLDYIKRKSKDK</sequence>
<evidence type="ECO:0000259" key="1">
    <source>
        <dbReference type="Pfam" id="PF07727"/>
    </source>
</evidence>
<name>A0A371GV13_MUCPR</name>
<comment type="caution">
    <text evidence="2">The sequence shown here is derived from an EMBL/GenBank/DDBJ whole genome shotgun (WGS) entry which is preliminary data.</text>
</comment>
<evidence type="ECO:0000313" key="3">
    <source>
        <dbReference type="Proteomes" id="UP000257109"/>
    </source>
</evidence>
<accession>A0A371GV13</accession>
<evidence type="ECO:0000313" key="2">
    <source>
        <dbReference type="EMBL" id="RDX94390.1"/>
    </source>
</evidence>